<evidence type="ECO:0000256" key="5">
    <source>
        <dbReference type="ARBA" id="ARBA00022692"/>
    </source>
</evidence>
<keyword evidence="4" id="KW-1003">Cell membrane</keyword>
<dbReference type="RefSeq" id="WP_345198187.1">
    <property type="nucleotide sequence ID" value="NZ_BAABFL010000461.1"/>
</dbReference>
<evidence type="ECO:0000256" key="8">
    <source>
        <dbReference type="RuleBase" id="RU363032"/>
    </source>
</evidence>
<feature type="transmembrane region" description="Helical" evidence="8">
    <location>
        <begin position="240"/>
        <end position="262"/>
    </location>
</feature>
<evidence type="ECO:0000256" key="7">
    <source>
        <dbReference type="ARBA" id="ARBA00023136"/>
    </source>
</evidence>
<evidence type="ECO:0000256" key="1">
    <source>
        <dbReference type="ARBA" id="ARBA00004651"/>
    </source>
</evidence>
<feature type="transmembrane region" description="Helical" evidence="8">
    <location>
        <begin position="69"/>
        <end position="91"/>
    </location>
</feature>
<keyword evidence="5 8" id="KW-0812">Transmembrane</keyword>
<keyword evidence="11" id="KW-1185">Reference proteome</keyword>
<reference evidence="11" key="1">
    <citation type="journal article" date="2019" name="Int. J. Syst. Evol. Microbiol.">
        <title>The Global Catalogue of Microorganisms (GCM) 10K type strain sequencing project: providing services to taxonomists for standard genome sequencing and annotation.</title>
        <authorList>
            <consortium name="The Broad Institute Genomics Platform"/>
            <consortium name="The Broad Institute Genome Sequencing Center for Infectious Disease"/>
            <person name="Wu L."/>
            <person name="Ma J."/>
        </authorList>
    </citation>
    <scope>NUCLEOTIDE SEQUENCE [LARGE SCALE GENOMIC DNA]</scope>
    <source>
        <strain evidence="11">JCM 17805</strain>
    </source>
</reference>
<feature type="transmembrane region" description="Helical" evidence="8">
    <location>
        <begin position="139"/>
        <end position="161"/>
    </location>
</feature>
<dbReference type="Proteomes" id="UP001500604">
    <property type="component" value="Unassembled WGS sequence"/>
</dbReference>
<dbReference type="InterPro" id="IPR035906">
    <property type="entry name" value="MetI-like_sf"/>
</dbReference>
<dbReference type="EMBL" id="BAABFL010000461">
    <property type="protein sequence ID" value="GAA4651752.1"/>
    <property type="molecule type" value="Genomic_DNA"/>
</dbReference>
<dbReference type="InterPro" id="IPR051789">
    <property type="entry name" value="Bact_Polyamine_Transport"/>
</dbReference>
<protein>
    <submittedName>
        <fullName evidence="10">ABC transporter permease subunit</fullName>
    </submittedName>
</protein>
<dbReference type="Gene3D" id="1.10.3720.10">
    <property type="entry name" value="MetI-like"/>
    <property type="match status" value="1"/>
</dbReference>
<organism evidence="10 11">
    <name type="scientific">Kistimonas scapharcae</name>
    <dbReference type="NCBI Taxonomy" id="1036133"/>
    <lineage>
        <taxon>Bacteria</taxon>
        <taxon>Pseudomonadati</taxon>
        <taxon>Pseudomonadota</taxon>
        <taxon>Gammaproteobacteria</taxon>
        <taxon>Oceanospirillales</taxon>
        <taxon>Endozoicomonadaceae</taxon>
        <taxon>Kistimonas</taxon>
    </lineage>
</organism>
<comment type="similarity">
    <text evidence="2">Belongs to the binding-protein-dependent transport system permease family. CysTW subfamily.</text>
</comment>
<proteinExistence type="inferred from homology"/>
<dbReference type="InterPro" id="IPR000515">
    <property type="entry name" value="MetI-like"/>
</dbReference>
<dbReference type="PROSITE" id="PS50928">
    <property type="entry name" value="ABC_TM1"/>
    <property type="match status" value="1"/>
</dbReference>
<evidence type="ECO:0000259" key="9">
    <source>
        <dbReference type="PROSITE" id="PS50928"/>
    </source>
</evidence>
<evidence type="ECO:0000256" key="4">
    <source>
        <dbReference type="ARBA" id="ARBA00022475"/>
    </source>
</evidence>
<keyword evidence="7 8" id="KW-0472">Membrane</keyword>
<evidence type="ECO:0000256" key="6">
    <source>
        <dbReference type="ARBA" id="ARBA00022989"/>
    </source>
</evidence>
<name>A0ABP8V9V4_9GAMM</name>
<feature type="transmembrane region" description="Helical" evidence="8">
    <location>
        <begin position="182"/>
        <end position="201"/>
    </location>
</feature>
<dbReference type="Pfam" id="PF00528">
    <property type="entry name" value="BPD_transp_1"/>
    <property type="match status" value="1"/>
</dbReference>
<sequence length="312" mass="34198">MKNNKKLSFTSLMFIAGLIFLYVPMIILVIYSFNESRLVTVWAGFSTKWYGVLLENDQMLGAIWMSLKVAFYTSCMAVVLGTMAAFVMLRYRRFPGKTAFSSMITAPLVMPDVITGLSLLLLFVALAQLVGWPAERGLLTIWIAHVTFCTAYAAVVVSSRLKETDISVEEAAMDLGARPVKTFFLITLPGIAPALAAAWLLSFTLSLDDLVIASFVSGPGSTTLPMVVFSSVRMGVSPQINALASLIILAVSLAAFIAWWLMRRAEKRRLQQLAADMEDLAQHKKSGSDIALRRTVRSVVVPVNKETVTESA</sequence>
<feature type="transmembrane region" description="Helical" evidence="8">
    <location>
        <begin position="12"/>
        <end position="33"/>
    </location>
</feature>
<dbReference type="PANTHER" id="PTHR43848">
    <property type="entry name" value="PUTRESCINE TRANSPORT SYSTEM PERMEASE PROTEIN POTI"/>
    <property type="match status" value="1"/>
</dbReference>
<evidence type="ECO:0000313" key="11">
    <source>
        <dbReference type="Proteomes" id="UP001500604"/>
    </source>
</evidence>
<dbReference type="CDD" id="cd06261">
    <property type="entry name" value="TM_PBP2"/>
    <property type="match status" value="1"/>
</dbReference>
<comment type="subcellular location">
    <subcellularLocation>
        <location evidence="1 8">Cell membrane</location>
        <topology evidence="1 8">Multi-pass membrane protein</topology>
    </subcellularLocation>
</comment>
<evidence type="ECO:0000256" key="3">
    <source>
        <dbReference type="ARBA" id="ARBA00022448"/>
    </source>
</evidence>
<keyword evidence="6 8" id="KW-1133">Transmembrane helix</keyword>
<feature type="domain" description="ABC transmembrane type-1" evidence="9">
    <location>
        <begin position="63"/>
        <end position="258"/>
    </location>
</feature>
<comment type="caution">
    <text evidence="10">The sequence shown here is derived from an EMBL/GenBank/DDBJ whole genome shotgun (WGS) entry which is preliminary data.</text>
</comment>
<keyword evidence="3 8" id="KW-0813">Transport</keyword>
<dbReference type="PANTHER" id="PTHR43848:SF2">
    <property type="entry name" value="PUTRESCINE TRANSPORT SYSTEM PERMEASE PROTEIN POTI"/>
    <property type="match status" value="1"/>
</dbReference>
<dbReference type="SUPFAM" id="SSF161098">
    <property type="entry name" value="MetI-like"/>
    <property type="match status" value="1"/>
</dbReference>
<evidence type="ECO:0000256" key="2">
    <source>
        <dbReference type="ARBA" id="ARBA00007069"/>
    </source>
</evidence>
<gene>
    <name evidence="10" type="ORF">GCM10023116_40360</name>
</gene>
<accession>A0ABP8V9V4</accession>
<feature type="transmembrane region" description="Helical" evidence="8">
    <location>
        <begin position="103"/>
        <end position="127"/>
    </location>
</feature>
<evidence type="ECO:0000313" key="10">
    <source>
        <dbReference type="EMBL" id="GAA4651752.1"/>
    </source>
</evidence>